<dbReference type="InterPro" id="IPR040256">
    <property type="entry name" value="At4g02000-like"/>
</dbReference>
<dbReference type="PANTHER" id="PTHR31286:SF180">
    <property type="entry name" value="OS10G0362600 PROTEIN"/>
    <property type="match status" value="1"/>
</dbReference>
<keyword evidence="2" id="KW-1185">Reference proteome</keyword>
<comment type="caution">
    <text evidence="1">The sequence shown here is derived from an EMBL/GenBank/DDBJ whole genome shotgun (WGS) entry which is preliminary data.</text>
</comment>
<dbReference type="OrthoDB" id="1939300at2759"/>
<organism evidence="1 2">
    <name type="scientific">Artemisia annua</name>
    <name type="common">Sweet wormwood</name>
    <dbReference type="NCBI Taxonomy" id="35608"/>
    <lineage>
        <taxon>Eukaryota</taxon>
        <taxon>Viridiplantae</taxon>
        <taxon>Streptophyta</taxon>
        <taxon>Embryophyta</taxon>
        <taxon>Tracheophyta</taxon>
        <taxon>Spermatophyta</taxon>
        <taxon>Magnoliopsida</taxon>
        <taxon>eudicotyledons</taxon>
        <taxon>Gunneridae</taxon>
        <taxon>Pentapetalae</taxon>
        <taxon>asterids</taxon>
        <taxon>campanulids</taxon>
        <taxon>Asterales</taxon>
        <taxon>Asteraceae</taxon>
        <taxon>Asteroideae</taxon>
        <taxon>Anthemideae</taxon>
        <taxon>Artemisiinae</taxon>
        <taxon>Artemisia</taxon>
    </lineage>
</organism>
<protein>
    <submittedName>
        <fullName evidence="1">Uncharacterized protein</fullName>
    </submittedName>
</protein>
<sequence length="114" mass="12991">MASSLGTPIVMDNMTAHICQHGVGRLDYARVLVEFNAAKKLKESISIQHTDKEQNVKGTKEVKVEYDWKPMVCTHCKVFGHCDEKCYIWPRTVEEEAARKNGEANEQGKIREII</sequence>
<evidence type="ECO:0000313" key="2">
    <source>
        <dbReference type="Proteomes" id="UP000245207"/>
    </source>
</evidence>
<accession>A0A2U1KM35</accession>
<name>A0A2U1KM35_ARTAN</name>
<dbReference type="AlphaFoldDB" id="A0A2U1KM35"/>
<dbReference type="Proteomes" id="UP000245207">
    <property type="component" value="Unassembled WGS sequence"/>
</dbReference>
<dbReference type="EMBL" id="PKPP01016398">
    <property type="protein sequence ID" value="PWA37761.1"/>
    <property type="molecule type" value="Genomic_DNA"/>
</dbReference>
<evidence type="ECO:0000313" key="1">
    <source>
        <dbReference type="EMBL" id="PWA37761.1"/>
    </source>
</evidence>
<reference evidence="1 2" key="1">
    <citation type="journal article" date="2018" name="Mol. Plant">
        <title>The genome of Artemisia annua provides insight into the evolution of Asteraceae family and artemisinin biosynthesis.</title>
        <authorList>
            <person name="Shen Q."/>
            <person name="Zhang L."/>
            <person name="Liao Z."/>
            <person name="Wang S."/>
            <person name="Yan T."/>
            <person name="Shi P."/>
            <person name="Liu M."/>
            <person name="Fu X."/>
            <person name="Pan Q."/>
            <person name="Wang Y."/>
            <person name="Lv Z."/>
            <person name="Lu X."/>
            <person name="Zhang F."/>
            <person name="Jiang W."/>
            <person name="Ma Y."/>
            <person name="Chen M."/>
            <person name="Hao X."/>
            <person name="Li L."/>
            <person name="Tang Y."/>
            <person name="Lv G."/>
            <person name="Zhou Y."/>
            <person name="Sun X."/>
            <person name="Brodelius P.E."/>
            <person name="Rose J.K.C."/>
            <person name="Tang K."/>
        </authorList>
    </citation>
    <scope>NUCLEOTIDE SEQUENCE [LARGE SCALE GENOMIC DNA]</scope>
    <source>
        <strain evidence="2">cv. Huhao1</strain>
        <tissue evidence="1">Leaf</tissue>
    </source>
</reference>
<dbReference type="PANTHER" id="PTHR31286">
    <property type="entry name" value="GLYCINE-RICH CELL WALL STRUCTURAL PROTEIN 1.8-LIKE"/>
    <property type="match status" value="1"/>
</dbReference>
<gene>
    <name evidence="1" type="ORF">CTI12_AA587500</name>
</gene>
<proteinExistence type="predicted"/>